<evidence type="ECO:0000259" key="8">
    <source>
        <dbReference type="PROSITE" id="PS50850"/>
    </source>
</evidence>
<feature type="transmembrane region" description="Helical" evidence="7">
    <location>
        <begin position="247"/>
        <end position="266"/>
    </location>
</feature>
<gene>
    <name evidence="9" type="ORF">E7027_05950</name>
</gene>
<evidence type="ECO:0000313" key="10">
    <source>
        <dbReference type="Proteomes" id="UP000725649"/>
    </source>
</evidence>
<protein>
    <submittedName>
        <fullName evidence="9">MFS transporter</fullName>
    </submittedName>
</protein>
<name>A0A928HJ13_9BACT</name>
<dbReference type="InterPro" id="IPR020846">
    <property type="entry name" value="MFS_dom"/>
</dbReference>
<evidence type="ECO:0000256" key="7">
    <source>
        <dbReference type="SAM" id="Phobius"/>
    </source>
</evidence>
<evidence type="ECO:0000256" key="4">
    <source>
        <dbReference type="ARBA" id="ARBA00022692"/>
    </source>
</evidence>
<comment type="caution">
    <text evidence="9">The sequence shown here is derived from an EMBL/GenBank/DDBJ whole genome shotgun (WGS) entry which is preliminary data.</text>
</comment>
<evidence type="ECO:0000256" key="3">
    <source>
        <dbReference type="ARBA" id="ARBA00022475"/>
    </source>
</evidence>
<keyword evidence="3" id="KW-1003">Cell membrane</keyword>
<dbReference type="PROSITE" id="PS50850">
    <property type="entry name" value="MFS"/>
    <property type="match status" value="1"/>
</dbReference>
<dbReference type="Proteomes" id="UP000725649">
    <property type="component" value="Unassembled WGS sequence"/>
</dbReference>
<dbReference type="PANTHER" id="PTHR23517:SF2">
    <property type="entry name" value="MULTIDRUG RESISTANCE PROTEIN MDTH"/>
    <property type="match status" value="1"/>
</dbReference>
<feature type="transmembrane region" description="Helical" evidence="7">
    <location>
        <begin position="12"/>
        <end position="35"/>
    </location>
</feature>
<proteinExistence type="predicted"/>
<feature type="domain" description="Major facilitator superfamily (MFS) profile" evidence="8">
    <location>
        <begin position="8"/>
        <end position="393"/>
    </location>
</feature>
<keyword evidence="6 7" id="KW-0472">Membrane</keyword>
<dbReference type="InterPro" id="IPR005829">
    <property type="entry name" value="Sugar_transporter_CS"/>
</dbReference>
<dbReference type="Pfam" id="PF07690">
    <property type="entry name" value="MFS_1"/>
    <property type="match status" value="1"/>
</dbReference>
<dbReference type="InterPro" id="IPR036259">
    <property type="entry name" value="MFS_trans_sf"/>
</dbReference>
<feature type="transmembrane region" description="Helical" evidence="7">
    <location>
        <begin position="137"/>
        <end position="158"/>
    </location>
</feature>
<feature type="transmembrane region" description="Helical" evidence="7">
    <location>
        <begin position="215"/>
        <end position="235"/>
    </location>
</feature>
<sequence>MKKSTRRSMMMIAFANGLLVFGYGLSLPFFTIYLISQRGLSPSWAGLIIALAGLSRCVSSFISGELADSFGRKFIMLWGLALQVIAMFALGMSIEFNAHIGWILTCHVLTTFLGAYFRPVSNAWVTDNTTPKERVEAFGIIRIGLNIGWALGPAVGGFLVSHSYSLAFCLTALLYAVTTLYLSRLIEDKHIPCKTRKPSFVSALLSLKDTRLAKICFFVLLITAVNSQLVVGLSIHCKQYLQMPENYIGWFFTINGLVVVFLQYWATKLMTKIRLTTSMLLGCLLYAVGYGSVGFFDTFVLIGVGVFFAGIGELIVAPGEQTLVSNIASRETRGRYLGMLMVFYNLGSSVGFFSAGLLGTYVAPHYLPGPWLIVGAVAVISGLGFWSMRRDLTPEENGKPAESVSR</sequence>
<feature type="transmembrane region" description="Helical" evidence="7">
    <location>
        <begin position="164"/>
        <end position="182"/>
    </location>
</feature>
<evidence type="ECO:0000256" key="2">
    <source>
        <dbReference type="ARBA" id="ARBA00022448"/>
    </source>
</evidence>
<feature type="transmembrane region" description="Helical" evidence="7">
    <location>
        <begin position="337"/>
        <end position="363"/>
    </location>
</feature>
<keyword evidence="5 7" id="KW-1133">Transmembrane helix</keyword>
<dbReference type="Gene3D" id="1.20.1250.20">
    <property type="entry name" value="MFS general substrate transporter like domains"/>
    <property type="match status" value="2"/>
</dbReference>
<dbReference type="InterPro" id="IPR011701">
    <property type="entry name" value="MFS"/>
</dbReference>
<evidence type="ECO:0000256" key="1">
    <source>
        <dbReference type="ARBA" id="ARBA00004651"/>
    </source>
</evidence>
<feature type="transmembrane region" description="Helical" evidence="7">
    <location>
        <begin position="74"/>
        <end position="94"/>
    </location>
</feature>
<keyword evidence="4 7" id="KW-0812">Transmembrane</keyword>
<feature type="transmembrane region" description="Helical" evidence="7">
    <location>
        <begin position="299"/>
        <end position="316"/>
    </location>
</feature>
<dbReference type="PROSITE" id="PS00216">
    <property type="entry name" value="SUGAR_TRANSPORT_1"/>
    <property type="match status" value="1"/>
</dbReference>
<dbReference type="AlphaFoldDB" id="A0A928HJ13"/>
<accession>A0A928HJ13</accession>
<dbReference type="GO" id="GO:0005886">
    <property type="term" value="C:plasma membrane"/>
    <property type="evidence" value="ECO:0007669"/>
    <property type="project" value="UniProtKB-SubCell"/>
</dbReference>
<feature type="transmembrane region" description="Helical" evidence="7">
    <location>
        <begin position="100"/>
        <end position="117"/>
    </location>
</feature>
<keyword evidence="2" id="KW-0813">Transport</keyword>
<dbReference type="EMBL" id="SUVG01000007">
    <property type="protein sequence ID" value="MBE6421647.1"/>
    <property type="molecule type" value="Genomic_DNA"/>
</dbReference>
<feature type="transmembrane region" description="Helical" evidence="7">
    <location>
        <begin position="273"/>
        <end position="293"/>
    </location>
</feature>
<dbReference type="SUPFAM" id="SSF103473">
    <property type="entry name" value="MFS general substrate transporter"/>
    <property type="match status" value="1"/>
</dbReference>
<evidence type="ECO:0000313" key="9">
    <source>
        <dbReference type="EMBL" id="MBE6421647.1"/>
    </source>
</evidence>
<comment type="subcellular location">
    <subcellularLocation>
        <location evidence="1">Cell membrane</location>
        <topology evidence="1">Multi-pass membrane protein</topology>
    </subcellularLocation>
</comment>
<dbReference type="InterPro" id="IPR050171">
    <property type="entry name" value="MFS_Transporters"/>
</dbReference>
<dbReference type="CDD" id="cd17329">
    <property type="entry name" value="MFS_MdtH_MDR_like"/>
    <property type="match status" value="1"/>
</dbReference>
<feature type="transmembrane region" description="Helical" evidence="7">
    <location>
        <begin position="369"/>
        <end position="386"/>
    </location>
</feature>
<organism evidence="9 10">
    <name type="scientific">Candidatus Avelusimicrobium gallicola</name>
    <dbReference type="NCBI Taxonomy" id="2562704"/>
    <lineage>
        <taxon>Bacteria</taxon>
        <taxon>Pseudomonadati</taxon>
        <taxon>Elusimicrobiota</taxon>
        <taxon>Elusimicrobia</taxon>
        <taxon>Elusimicrobiales</taxon>
        <taxon>Elusimicrobiaceae</taxon>
        <taxon>Candidatus Avelusimicrobium</taxon>
    </lineage>
</organism>
<dbReference type="GO" id="GO:0022857">
    <property type="term" value="F:transmembrane transporter activity"/>
    <property type="evidence" value="ECO:0007669"/>
    <property type="project" value="InterPro"/>
</dbReference>
<dbReference type="PANTHER" id="PTHR23517">
    <property type="entry name" value="RESISTANCE PROTEIN MDTM, PUTATIVE-RELATED-RELATED"/>
    <property type="match status" value="1"/>
</dbReference>
<feature type="transmembrane region" description="Helical" evidence="7">
    <location>
        <begin position="41"/>
        <end position="62"/>
    </location>
</feature>
<evidence type="ECO:0000256" key="5">
    <source>
        <dbReference type="ARBA" id="ARBA00022989"/>
    </source>
</evidence>
<reference evidence="9" key="1">
    <citation type="submission" date="2019-04" db="EMBL/GenBank/DDBJ databases">
        <title>Evolution of Biomass-Degrading Anaerobic Consortia Revealed by Metagenomics.</title>
        <authorList>
            <person name="Peng X."/>
        </authorList>
    </citation>
    <scope>NUCLEOTIDE SEQUENCE</scope>
    <source>
        <strain evidence="9">SIG66</strain>
    </source>
</reference>
<evidence type="ECO:0000256" key="6">
    <source>
        <dbReference type="ARBA" id="ARBA00023136"/>
    </source>
</evidence>